<keyword evidence="1" id="KW-0732">Signal</keyword>
<dbReference type="Pfam" id="PF00930">
    <property type="entry name" value="DPPIV_N"/>
    <property type="match status" value="1"/>
</dbReference>
<protein>
    <submittedName>
        <fullName evidence="4">S9 family peptidase</fullName>
    </submittedName>
</protein>
<dbReference type="InterPro" id="IPR050278">
    <property type="entry name" value="Serine_Prot_S9B/DPPIV"/>
</dbReference>
<comment type="caution">
    <text evidence="4">The sequence shown here is derived from an EMBL/GenBank/DDBJ whole genome shotgun (WGS) entry which is preliminary data.</text>
</comment>
<dbReference type="RefSeq" id="WP_210656935.1">
    <property type="nucleotide sequence ID" value="NZ_JAGKQQ010000001.1"/>
</dbReference>
<evidence type="ECO:0000259" key="3">
    <source>
        <dbReference type="Pfam" id="PF00930"/>
    </source>
</evidence>
<reference evidence="4 5" key="1">
    <citation type="submission" date="2021-04" db="EMBL/GenBank/DDBJ databases">
        <authorList>
            <person name="Ivanova A."/>
        </authorList>
    </citation>
    <scope>NUCLEOTIDE SEQUENCE [LARGE SCALE GENOMIC DNA]</scope>
    <source>
        <strain evidence="4 5">G18</strain>
    </source>
</reference>
<evidence type="ECO:0000313" key="5">
    <source>
        <dbReference type="Proteomes" id="UP000676565"/>
    </source>
</evidence>
<feature type="signal peptide" evidence="1">
    <location>
        <begin position="1"/>
        <end position="18"/>
    </location>
</feature>
<feature type="chain" id="PRO_5045049360" evidence="1">
    <location>
        <begin position="19"/>
        <end position="750"/>
    </location>
</feature>
<feature type="domain" description="Peptidase S9 prolyl oligopeptidase catalytic" evidence="2">
    <location>
        <begin position="548"/>
        <end position="744"/>
    </location>
</feature>
<dbReference type="InterPro" id="IPR001375">
    <property type="entry name" value="Peptidase_S9_cat"/>
</dbReference>
<keyword evidence="5" id="KW-1185">Reference proteome</keyword>
<dbReference type="Pfam" id="PF00326">
    <property type="entry name" value="Peptidase_S9"/>
    <property type="match status" value="1"/>
</dbReference>
<dbReference type="SUPFAM" id="SSF53474">
    <property type="entry name" value="alpha/beta-Hydrolases"/>
    <property type="match status" value="1"/>
</dbReference>
<sequence>MYRHSLLFLALTAVPAAAQPQPAEPTKLTLDRIFASDDFAGDPVPAVKWLDGGAYTTLRPSKAHKNASDLVRFDPAGKSEVLVAAEKLVPPNAKEPIAIHGYELSKDLDLVLIYTDSVKVWRQNTRGDYWTFRRSTGALTKLGGDAKPSTLMFAKLSPDGTRVGYVHDNNLFVEPTAGGAAVKLTADGSEQVINGTFDWVYEEEFFCRDGWRWSPDGKSIAYWQLDTRGVKTFTLIDNTSASYPVLKTFAYPKTGERNSACRVGVIPAAGGPTTWAEVPGDTRTDFYIPRMEWAGNSNELVIQRVNRLQNAVDVVLVDAATGKARTVLTERDGAWVDVHDDAGEWVENGSAFTWVSERDGWRHLYLASRDGKSVRRVTTGAFDVIRVVYINKKSGHVYYLASPENPTQHYLYRVALDGTGAPERLTPADQSGWHEYDVSPDGAHAVHSYSSFGQPPRVELVTLPDHKVVRTLATNDKLRAAVAKLAQTPVEFFRADAGNGVALDGWMMKPPNFDPAKKYPLVFHVYGEPAGQSVVDRWGGKQYLWHLMLAQQGYAVACVDNRGTPCPRGRDWRRAAYRKVGTLASADQAAAARDLLKQRPYLDAARVGVWGWSGGGSMTLNLLFRHPDLYRTGMSVAPVPDMRLYDTIYQERYMGLPQDNAEDYKQGSPITHAAGLKGNLLLVHGTGDDNCHYQGVEKLADRLVELNKPFALMAYPNRSHSINEGKNTSRHLYALLTRYLNDNLPTGPKP</sequence>
<gene>
    <name evidence="4" type="ORF">J8F10_20615</name>
</gene>
<dbReference type="InterPro" id="IPR002469">
    <property type="entry name" value="Peptidase_S9B_N"/>
</dbReference>
<accession>A0ABS5BVJ2</accession>
<dbReference type="Proteomes" id="UP000676565">
    <property type="component" value="Unassembled WGS sequence"/>
</dbReference>
<feature type="domain" description="Dipeptidylpeptidase IV N-terminal" evidence="3">
    <location>
        <begin position="105"/>
        <end position="456"/>
    </location>
</feature>
<organism evidence="4 5">
    <name type="scientific">Gemmata palustris</name>
    <dbReference type="NCBI Taxonomy" id="2822762"/>
    <lineage>
        <taxon>Bacteria</taxon>
        <taxon>Pseudomonadati</taxon>
        <taxon>Planctomycetota</taxon>
        <taxon>Planctomycetia</taxon>
        <taxon>Gemmatales</taxon>
        <taxon>Gemmataceae</taxon>
        <taxon>Gemmata</taxon>
    </lineage>
</organism>
<evidence type="ECO:0000259" key="2">
    <source>
        <dbReference type="Pfam" id="PF00326"/>
    </source>
</evidence>
<name>A0ABS5BVJ2_9BACT</name>
<dbReference type="InterPro" id="IPR029058">
    <property type="entry name" value="AB_hydrolase_fold"/>
</dbReference>
<proteinExistence type="predicted"/>
<evidence type="ECO:0000313" key="4">
    <source>
        <dbReference type="EMBL" id="MBP3957660.1"/>
    </source>
</evidence>
<dbReference type="PANTHER" id="PTHR11731">
    <property type="entry name" value="PROTEASE FAMILY S9B,C DIPEPTIDYL-PEPTIDASE IV-RELATED"/>
    <property type="match status" value="1"/>
</dbReference>
<evidence type="ECO:0000256" key="1">
    <source>
        <dbReference type="SAM" id="SignalP"/>
    </source>
</evidence>
<dbReference type="PANTHER" id="PTHR11731:SF193">
    <property type="entry name" value="DIPEPTIDYL PEPTIDASE 9"/>
    <property type="match status" value="1"/>
</dbReference>
<dbReference type="Gene3D" id="3.40.50.1820">
    <property type="entry name" value="alpha/beta hydrolase"/>
    <property type="match status" value="1"/>
</dbReference>
<dbReference type="Gene3D" id="2.140.10.30">
    <property type="entry name" value="Dipeptidylpeptidase IV, N-terminal domain"/>
    <property type="match status" value="1"/>
</dbReference>
<dbReference type="SUPFAM" id="SSF82171">
    <property type="entry name" value="DPP6 N-terminal domain-like"/>
    <property type="match status" value="1"/>
</dbReference>
<dbReference type="EMBL" id="JAGKQQ010000001">
    <property type="protein sequence ID" value="MBP3957660.1"/>
    <property type="molecule type" value="Genomic_DNA"/>
</dbReference>